<evidence type="ECO:0000313" key="2">
    <source>
        <dbReference type="EMBL" id="KAK3056832.1"/>
    </source>
</evidence>
<gene>
    <name evidence="2" type="ORF">LTR09_002625</name>
</gene>
<accession>A0AAJ0GG37</accession>
<comment type="caution">
    <text evidence="2">The sequence shown here is derived from an EMBL/GenBank/DDBJ whole genome shotgun (WGS) entry which is preliminary data.</text>
</comment>
<keyword evidence="1" id="KW-0472">Membrane</keyword>
<dbReference type="EMBL" id="JAWDJX010000005">
    <property type="protein sequence ID" value="KAK3056832.1"/>
    <property type="molecule type" value="Genomic_DNA"/>
</dbReference>
<feature type="transmembrane region" description="Helical" evidence="1">
    <location>
        <begin position="55"/>
        <end position="78"/>
    </location>
</feature>
<keyword evidence="1" id="KW-0812">Transmembrane</keyword>
<keyword evidence="3" id="KW-1185">Reference proteome</keyword>
<dbReference type="AlphaFoldDB" id="A0AAJ0GG37"/>
<protein>
    <submittedName>
        <fullName evidence="2">Uncharacterized protein</fullName>
    </submittedName>
</protein>
<reference evidence="2" key="1">
    <citation type="submission" date="2023-04" db="EMBL/GenBank/DDBJ databases">
        <title>Black Yeasts Isolated from many extreme environments.</title>
        <authorList>
            <person name="Coleine C."/>
            <person name="Stajich J.E."/>
            <person name="Selbmann L."/>
        </authorList>
    </citation>
    <scope>NUCLEOTIDE SEQUENCE</scope>
    <source>
        <strain evidence="2">CCFEE 5312</strain>
    </source>
</reference>
<evidence type="ECO:0000313" key="3">
    <source>
        <dbReference type="Proteomes" id="UP001271007"/>
    </source>
</evidence>
<name>A0AAJ0GG37_9PEZI</name>
<dbReference type="Proteomes" id="UP001271007">
    <property type="component" value="Unassembled WGS sequence"/>
</dbReference>
<keyword evidence="1" id="KW-1133">Transmembrane helix</keyword>
<proteinExistence type="predicted"/>
<organism evidence="2 3">
    <name type="scientific">Extremus antarcticus</name>
    <dbReference type="NCBI Taxonomy" id="702011"/>
    <lineage>
        <taxon>Eukaryota</taxon>
        <taxon>Fungi</taxon>
        <taxon>Dikarya</taxon>
        <taxon>Ascomycota</taxon>
        <taxon>Pezizomycotina</taxon>
        <taxon>Dothideomycetes</taxon>
        <taxon>Dothideomycetidae</taxon>
        <taxon>Mycosphaerellales</taxon>
        <taxon>Extremaceae</taxon>
        <taxon>Extremus</taxon>
    </lineage>
</organism>
<feature type="transmembrane region" description="Helical" evidence="1">
    <location>
        <begin position="12"/>
        <end position="35"/>
    </location>
</feature>
<sequence length="101" mass="10571">MTTFQINLIGGKAALFILALGAVLIASSPAMWMLVPLARSPVVGLITEENQGKAFAVATLCTSIGELIGLPATTAIWMKAIDLGGTGFGLPYYFSSVSMQY</sequence>
<evidence type="ECO:0000256" key="1">
    <source>
        <dbReference type="SAM" id="Phobius"/>
    </source>
</evidence>